<keyword evidence="10" id="KW-1185">Reference proteome</keyword>
<evidence type="ECO:0000259" key="8">
    <source>
        <dbReference type="Pfam" id="PF00892"/>
    </source>
</evidence>
<keyword evidence="4 7" id="KW-1133">Transmembrane helix</keyword>
<name>A0AAV1C709_OLDCO</name>
<feature type="domain" description="EamA" evidence="8">
    <location>
        <begin position="111"/>
        <end position="245"/>
    </location>
</feature>
<feature type="transmembrane region" description="Helical" evidence="7">
    <location>
        <begin position="229"/>
        <end position="249"/>
    </location>
</feature>
<sequence length="414" mass="44688">MDPPAIADRRDDDIELGGVSVEMAESAIGSSTAAANELSSSSSSPSVDGGDSVSDQITPLLSQSQRQKVNIFSLPYPRRRPVKEQVTKLAETEISPFMQFALWVWNGSRYSGLLCMVVSSVIYCLMEIVSDVFTAQSIPLFEMAFTRCTIILVLSFVWLKRSRQPIFSTTSSVRKLLVLRAVMGYLSLLSFVYSIQRVPPSQSIILSFTTPIMAAIAARFILHEKLKIAEIGGLACSFFGVLFVFRPIINLPGPIEAGDANALYATGSSHILAVLVGLFSSTIGGISYCLTRAGAKAADQPVLTVFAFGLIASPAAAISSLTFEDLVFPRFYSLLLMIVLGVSAFLAEVTLARGLQLEKTGKAVNILYVEAALQQLLGMSTSRIAPTFGRLVGCLLIFISACCTMYIGPEKEIE</sequence>
<accession>A0AAV1C709</accession>
<feature type="transmembrane region" description="Helical" evidence="7">
    <location>
        <begin position="388"/>
        <end position="408"/>
    </location>
</feature>
<reference evidence="9" key="1">
    <citation type="submission" date="2023-03" db="EMBL/GenBank/DDBJ databases">
        <authorList>
            <person name="Julca I."/>
        </authorList>
    </citation>
    <scope>NUCLEOTIDE SEQUENCE</scope>
</reference>
<evidence type="ECO:0000256" key="6">
    <source>
        <dbReference type="SAM" id="MobiDB-lite"/>
    </source>
</evidence>
<keyword evidence="5 7" id="KW-0472">Membrane</keyword>
<dbReference type="InterPro" id="IPR000620">
    <property type="entry name" value="EamA_dom"/>
</dbReference>
<protein>
    <submittedName>
        <fullName evidence="9">OLC1v1024973C2</fullName>
    </submittedName>
</protein>
<dbReference type="EMBL" id="OX459118">
    <property type="protein sequence ID" value="CAI9090242.1"/>
    <property type="molecule type" value="Genomic_DNA"/>
</dbReference>
<feature type="transmembrane region" description="Helical" evidence="7">
    <location>
        <begin position="269"/>
        <end position="290"/>
    </location>
</feature>
<dbReference type="GO" id="GO:0016020">
    <property type="term" value="C:membrane"/>
    <property type="evidence" value="ECO:0007669"/>
    <property type="project" value="UniProtKB-SubCell"/>
</dbReference>
<evidence type="ECO:0000313" key="9">
    <source>
        <dbReference type="EMBL" id="CAI9090242.1"/>
    </source>
</evidence>
<evidence type="ECO:0000256" key="3">
    <source>
        <dbReference type="ARBA" id="ARBA00022692"/>
    </source>
</evidence>
<evidence type="ECO:0000256" key="1">
    <source>
        <dbReference type="ARBA" id="ARBA00004141"/>
    </source>
</evidence>
<feature type="transmembrane region" description="Helical" evidence="7">
    <location>
        <begin position="110"/>
        <end position="129"/>
    </location>
</feature>
<comment type="similarity">
    <text evidence="2">Belongs to the drug/metabolite transporter (DMT) superfamily. Plant drug/metabolite exporter (P-DME) (TC 2.A.7.4) family.</text>
</comment>
<dbReference type="Pfam" id="PF00892">
    <property type="entry name" value="EamA"/>
    <property type="match status" value="1"/>
</dbReference>
<dbReference type="AlphaFoldDB" id="A0AAV1C709"/>
<evidence type="ECO:0000256" key="7">
    <source>
        <dbReference type="SAM" id="Phobius"/>
    </source>
</evidence>
<dbReference type="InterPro" id="IPR037185">
    <property type="entry name" value="EmrE-like"/>
</dbReference>
<dbReference type="PANTHER" id="PTHR22911">
    <property type="entry name" value="ACYL-MALONYL CONDENSING ENZYME-RELATED"/>
    <property type="match status" value="1"/>
</dbReference>
<keyword evidence="3 7" id="KW-0812">Transmembrane</keyword>
<dbReference type="Proteomes" id="UP001161247">
    <property type="component" value="Chromosome 1"/>
</dbReference>
<evidence type="ECO:0000313" key="10">
    <source>
        <dbReference type="Proteomes" id="UP001161247"/>
    </source>
</evidence>
<feature type="compositionally biased region" description="Low complexity" evidence="6">
    <location>
        <begin position="39"/>
        <end position="53"/>
    </location>
</feature>
<dbReference type="PANTHER" id="PTHR22911:SF6">
    <property type="entry name" value="SOLUTE CARRIER FAMILY 35 MEMBER G1"/>
    <property type="match status" value="1"/>
</dbReference>
<proteinExistence type="inferred from homology"/>
<dbReference type="SUPFAM" id="SSF103481">
    <property type="entry name" value="Multidrug resistance efflux transporter EmrE"/>
    <property type="match status" value="1"/>
</dbReference>
<feature type="transmembrane region" description="Helical" evidence="7">
    <location>
        <begin position="331"/>
        <end position="352"/>
    </location>
</feature>
<feature type="region of interest" description="Disordered" evidence="6">
    <location>
        <begin position="32"/>
        <end position="53"/>
    </location>
</feature>
<feature type="transmembrane region" description="Helical" evidence="7">
    <location>
        <begin position="177"/>
        <end position="195"/>
    </location>
</feature>
<feature type="transmembrane region" description="Helical" evidence="7">
    <location>
        <begin position="135"/>
        <end position="157"/>
    </location>
</feature>
<feature type="transmembrane region" description="Helical" evidence="7">
    <location>
        <begin position="302"/>
        <end position="319"/>
    </location>
</feature>
<gene>
    <name evidence="9" type="ORF">OLC1_LOCUS2438</name>
</gene>
<evidence type="ECO:0000256" key="2">
    <source>
        <dbReference type="ARBA" id="ARBA00007635"/>
    </source>
</evidence>
<feature type="transmembrane region" description="Helical" evidence="7">
    <location>
        <begin position="201"/>
        <end position="222"/>
    </location>
</feature>
<evidence type="ECO:0000256" key="4">
    <source>
        <dbReference type="ARBA" id="ARBA00022989"/>
    </source>
</evidence>
<evidence type="ECO:0000256" key="5">
    <source>
        <dbReference type="ARBA" id="ARBA00023136"/>
    </source>
</evidence>
<comment type="subcellular location">
    <subcellularLocation>
        <location evidence="1">Membrane</location>
        <topology evidence="1">Multi-pass membrane protein</topology>
    </subcellularLocation>
</comment>
<organism evidence="9 10">
    <name type="scientific">Oldenlandia corymbosa var. corymbosa</name>
    <dbReference type="NCBI Taxonomy" id="529605"/>
    <lineage>
        <taxon>Eukaryota</taxon>
        <taxon>Viridiplantae</taxon>
        <taxon>Streptophyta</taxon>
        <taxon>Embryophyta</taxon>
        <taxon>Tracheophyta</taxon>
        <taxon>Spermatophyta</taxon>
        <taxon>Magnoliopsida</taxon>
        <taxon>eudicotyledons</taxon>
        <taxon>Gunneridae</taxon>
        <taxon>Pentapetalae</taxon>
        <taxon>asterids</taxon>
        <taxon>lamiids</taxon>
        <taxon>Gentianales</taxon>
        <taxon>Rubiaceae</taxon>
        <taxon>Rubioideae</taxon>
        <taxon>Spermacoceae</taxon>
        <taxon>Hedyotis-Oldenlandia complex</taxon>
        <taxon>Oldenlandia</taxon>
    </lineage>
</organism>